<feature type="non-terminal residue" evidence="9">
    <location>
        <position position="460"/>
    </location>
</feature>
<dbReference type="GO" id="GO:0050661">
    <property type="term" value="F:NADP binding"/>
    <property type="evidence" value="ECO:0007669"/>
    <property type="project" value="InterPro"/>
</dbReference>
<dbReference type="GO" id="GO:0019521">
    <property type="term" value="P:D-gluconate metabolic process"/>
    <property type="evidence" value="ECO:0007669"/>
    <property type="project" value="UniProtKB-KW"/>
</dbReference>
<accession>X1FBY8</accession>
<reference evidence="9" key="1">
    <citation type="journal article" date="2014" name="Front. Microbiol.">
        <title>High frequency of phylogenetically diverse reductive dehalogenase-homologous genes in deep subseafloor sedimentary metagenomes.</title>
        <authorList>
            <person name="Kawai M."/>
            <person name="Futagami T."/>
            <person name="Toyoda A."/>
            <person name="Takaki Y."/>
            <person name="Nishi S."/>
            <person name="Hori S."/>
            <person name="Arai W."/>
            <person name="Tsubouchi T."/>
            <person name="Morono Y."/>
            <person name="Uchiyama I."/>
            <person name="Ito T."/>
            <person name="Fujiyama A."/>
            <person name="Inagaki F."/>
            <person name="Takami H."/>
        </authorList>
    </citation>
    <scope>NUCLEOTIDE SEQUENCE</scope>
    <source>
        <strain evidence="9">Expedition CK06-06</strain>
    </source>
</reference>
<keyword evidence="3" id="KW-0521">NADP</keyword>
<dbReference type="PIRSF" id="PIRSF000109">
    <property type="entry name" value="6PGD"/>
    <property type="match status" value="1"/>
</dbReference>
<dbReference type="Gene3D" id="3.40.50.720">
    <property type="entry name" value="NAD(P)-binding Rossmann-like Domain"/>
    <property type="match status" value="1"/>
</dbReference>
<dbReference type="SUPFAM" id="SSF51735">
    <property type="entry name" value="NAD(P)-binding Rossmann-fold domains"/>
    <property type="match status" value="1"/>
</dbReference>
<dbReference type="InterPro" id="IPR036291">
    <property type="entry name" value="NAD(P)-bd_dom_sf"/>
</dbReference>
<dbReference type="InterPro" id="IPR008927">
    <property type="entry name" value="6-PGluconate_DH-like_C_sf"/>
</dbReference>
<keyword evidence="5" id="KW-0311">Gluconate utilization</keyword>
<protein>
    <recommendedName>
        <fullName evidence="8">6-phosphogluconate dehydrogenase C-terminal domain-containing protein</fullName>
    </recommendedName>
</protein>
<proteinExistence type="inferred from homology"/>
<dbReference type="NCBIfam" id="TIGR00873">
    <property type="entry name" value="gnd"/>
    <property type="match status" value="1"/>
</dbReference>
<gene>
    <name evidence="9" type="ORF">S03H2_11622</name>
</gene>
<dbReference type="EMBL" id="BARU01005922">
    <property type="protein sequence ID" value="GAH43161.1"/>
    <property type="molecule type" value="Genomic_DNA"/>
</dbReference>
<sequence>MKKQNIGLIGLGVMGQNLILNMENNGYLVAVYNRTIARTEDFAKGAAKGKNILPTYSLEEFVNSLESPRKIILLVKQGKPVDDFIEKLIPLLDKGDLIIDAGNSYFKDTVRRNKELNDLGLLFIGTGISGGEEGALKGPAIMPGGQREAYNLVKDIFKKIAAKAYDGVPCVSYIGPDGAGHFVKMVHNGIEYGDMQLIGECVWVFKNALNMSSGEIARIMTDWNSNNDVLRSYLVEVAGESMKEKDEKSGEYLVDRTADITRMKGTGTWTVQSALELLVPIPTITAAVFSREMSQDKDLRLKVSKKLSTFKEKYVGEKEQFIKIAHDALYLAKISSYSQGMALLQAASREYNWNLNLGEIVRGWRSGCIIRAQFLDEVTKAYEENPEMPNLLTAPRFAEVVKQGLKKLANFIEIAHWVKVPAPAMDNAFDYILQLASPVMVSAQVSALQRDYFGAHGYFK</sequence>
<dbReference type="InterPro" id="IPR006114">
    <property type="entry name" value="6PGDH_C"/>
</dbReference>
<dbReference type="PANTHER" id="PTHR11811">
    <property type="entry name" value="6-PHOSPHOGLUCONATE DEHYDROGENASE"/>
    <property type="match status" value="1"/>
</dbReference>
<evidence type="ECO:0000256" key="4">
    <source>
        <dbReference type="ARBA" id="ARBA00023002"/>
    </source>
</evidence>
<dbReference type="NCBIfam" id="NF006765">
    <property type="entry name" value="PRK09287.1"/>
    <property type="match status" value="1"/>
</dbReference>
<dbReference type="InterPro" id="IPR006183">
    <property type="entry name" value="Pgluconate_DH"/>
</dbReference>
<dbReference type="AlphaFoldDB" id="X1FBY8"/>
<dbReference type="InterPro" id="IPR006115">
    <property type="entry name" value="6PGDH_NADP-bd"/>
</dbReference>
<keyword evidence="4" id="KW-0560">Oxidoreductase</keyword>
<evidence type="ECO:0000313" key="9">
    <source>
        <dbReference type="EMBL" id="GAH43161.1"/>
    </source>
</evidence>
<evidence type="ECO:0000256" key="5">
    <source>
        <dbReference type="ARBA" id="ARBA00023064"/>
    </source>
</evidence>
<feature type="domain" description="6-phosphogluconate dehydrogenase C-terminal" evidence="8">
    <location>
        <begin position="180"/>
        <end position="460"/>
    </location>
</feature>
<evidence type="ECO:0000256" key="1">
    <source>
        <dbReference type="ARBA" id="ARBA00008419"/>
    </source>
</evidence>
<evidence type="ECO:0000256" key="2">
    <source>
        <dbReference type="ARBA" id="ARBA00011738"/>
    </source>
</evidence>
<dbReference type="GO" id="GO:0004616">
    <property type="term" value="F:phosphogluconate dehydrogenase (decarboxylating) activity"/>
    <property type="evidence" value="ECO:0007669"/>
    <property type="project" value="InterPro"/>
</dbReference>
<organism evidence="9">
    <name type="scientific">marine sediment metagenome</name>
    <dbReference type="NCBI Taxonomy" id="412755"/>
    <lineage>
        <taxon>unclassified sequences</taxon>
        <taxon>metagenomes</taxon>
        <taxon>ecological metagenomes</taxon>
    </lineage>
</organism>
<evidence type="ECO:0000256" key="7">
    <source>
        <dbReference type="ARBA" id="ARBA00060616"/>
    </source>
</evidence>
<comment type="caution">
    <text evidence="9">The sequence shown here is derived from an EMBL/GenBank/DDBJ whole genome shotgun (WGS) entry which is preliminary data.</text>
</comment>
<evidence type="ECO:0000256" key="6">
    <source>
        <dbReference type="ARBA" id="ARBA00023126"/>
    </source>
</evidence>
<dbReference type="InterPro" id="IPR006113">
    <property type="entry name" value="6PGDH_Gnd/GntZ"/>
</dbReference>
<comment type="similarity">
    <text evidence="1">Belongs to the 6-phosphogluconate dehydrogenase family.</text>
</comment>
<dbReference type="SMART" id="SM01350">
    <property type="entry name" value="6PGD"/>
    <property type="match status" value="1"/>
</dbReference>
<comment type="pathway">
    <text evidence="7">Carbohydrate degradation; pentose phosphate pathway; D-ribulose 5-phosphate from D-glucose 6-phosphate (oxidative stage).</text>
</comment>
<dbReference type="Pfam" id="PF00393">
    <property type="entry name" value="6PGD"/>
    <property type="match status" value="1"/>
</dbReference>
<evidence type="ECO:0000256" key="3">
    <source>
        <dbReference type="ARBA" id="ARBA00022857"/>
    </source>
</evidence>
<dbReference type="SUPFAM" id="SSF48179">
    <property type="entry name" value="6-phosphogluconate dehydrogenase C-terminal domain-like"/>
    <property type="match status" value="1"/>
</dbReference>
<keyword evidence="6" id="KW-0570">Pentose shunt</keyword>
<dbReference type="FunFam" id="1.10.1040.10:FF:000032">
    <property type="entry name" value="6-phosphogluconate dehydrogenase, decarboxylating"/>
    <property type="match status" value="1"/>
</dbReference>
<dbReference type="Gene3D" id="1.10.1040.10">
    <property type="entry name" value="N-(1-d-carboxylethyl)-l-norvaline Dehydrogenase, domain 2"/>
    <property type="match status" value="1"/>
</dbReference>
<name>X1FBY8_9ZZZZ</name>
<evidence type="ECO:0000259" key="8">
    <source>
        <dbReference type="SMART" id="SM01350"/>
    </source>
</evidence>
<dbReference type="PRINTS" id="PR00076">
    <property type="entry name" value="6PGDHDRGNASE"/>
</dbReference>
<dbReference type="Pfam" id="PF03446">
    <property type="entry name" value="NAD_binding_2"/>
    <property type="match status" value="1"/>
</dbReference>
<dbReference type="InterPro" id="IPR013328">
    <property type="entry name" value="6PGD_dom2"/>
</dbReference>
<comment type="subunit">
    <text evidence="2">Homodimer.</text>
</comment>
<dbReference type="GO" id="GO:0006098">
    <property type="term" value="P:pentose-phosphate shunt"/>
    <property type="evidence" value="ECO:0007669"/>
    <property type="project" value="UniProtKB-KW"/>
</dbReference>
<dbReference type="FunFam" id="3.40.50.720:FF:000007">
    <property type="entry name" value="6-phosphogluconate dehydrogenase, decarboxylating"/>
    <property type="match status" value="1"/>
</dbReference>